<evidence type="ECO:0000256" key="1">
    <source>
        <dbReference type="SAM" id="MobiDB-lite"/>
    </source>
</evidence>
<sequence>MNRTIIALGLLACSTHIAAQDVNIYTPGTDEGIVYFLPKTALEVNIIATRISYQPGELCQYANRYLRMNNVNPQPETYWKIKQIDVRSIGVPDSTKAYIIKLKDKSTLSNIELTENGIAKAINTTFPKEYEQQQGYELEKSLPHESTRKYMTEEILMAGSTAKMAELTAKEIYNIRESKNLILRGQADTMPKDGASLKLIMDNLDKQEKALTQMFAGTTDREDKVFTLLVTPEDNTKDKIVLRFSRLLGALSTDNLAGDPIYISMSSTAPIPAPTDDSKKKKKPEGAIYNIPGKGNVSVSYQGKKYFEKDLPITQFGSTEVLVNELFNKKINTRVVFNPETGAILKIDKD</sequence>
<proteinExistence type="predicted"/>
<feature type="chain" id="PRO_5002788586" description="DUF4831 family protein" evidence="2">
    <location>
        <begin position="20"/>
        <end position="350"/>
    </location>
</feature>
<organism evidence="3 4">
    <name type="scientific">Phocaeicola coprocola DSM 17136</name>
    <dbReference type="NCBI Taxonomy" id="470145"/>
    <lineage>
        <taxon>Bacteria</taxon>
        <taxon>Pseudomonadati</taxon>
        <taxon>Bacteroidota</taxon>
        <taxon>Bacteroidia</taxon>
        <taxon>Bacteroidales</taxon>
        <taxon>Bacteroidaceae</taxon>
        <taxon>Phocaeicola</taxon>
    </lineage>
</organism>
<feature type="region of interest" description="Disordered" evidence="1">
    <location>
        <begin position="267"/>
        <end position="289"/>
    </location>
</feature>
<evidence type="ECO:0000256" key="2">
    <source>
        <dbReference type="SAM" id="SignalP"/>
    </source>
</evidence>
<dbReference type="OrthoDB" id="1092380at2"/>
<dbReference type="Pfam" id="PF16115">
    <property type="entry name" value="DUF4831"/>
    <property type="match status" value="1"/>
</dbReference>
<feature type="signal peptide" evidence="2">
    <location>
        <begin position="1"/>
        <end position="19"/>
    </location>
</feature>
<reference evidence="3 4" key="2">
    <citation type="submission" date="2008-04" db="EMBL/GenBank/DDBJ databases">
        <authorList>
            <person name="Fulton L."/>
            <person name="Clifton S."/>
            <person name="Fulton B."/>
            <person name="Xu J."/>
            <person name="Minx P."/>
            <person name="Pepin K.H."/>
            <person name="Johnson M."/>
            <person name="Thiruvilangam P."/>
            <person name="Bhonagiri V."/>
            <person name="Nash W.E."/>
            <person name="Mardis E.R."/>
            <person name="Wilson R.K."/>
        </authorList>
    </citation>
    <scope>NUCLEOTIDE SEQUENCE [LARGE SCALE GENOMIC DNA]</scope>
    <source>
        <strain evidence="3 4">DSM 17136</strain>
    </source>
</reference>
<evidence type="ECO:0008006" key="5">
    <source>
        <dbReference type="Google" id="ProtNLM"/>
    </source>
</evidence>
<name>B3JNU3_9BACT</name>
<keyword evidence="2" id="KW-0732">Signal</keyword>
<dbReference type="EMBL" id="ABIY02000118">
    <property type="protein sequence ID" value="EDU99508.1"/>
    <property type="molecule type" value="Genomic_DNA"/>
</dbReference>
<evidence type="ECO:0000313" key="4">
    <source>
        <dbReference type="Proteomes" id="UP000003146"/>
    </source>
</evidence>
<dbReference type="STRING" id="470145.BACCOP_03609"/>
<dbReference type="HOGENOM" id="CLU_067505_0_0_10"/>
<reference evidence="3 4" key="1">
    <citation type="submission" date="2008-04" db="EMBL/GenBank/DDBJ databases">
        <title>Draft genome sequence of Bacteroides coprocola (DSM 17136).</title>
        <authorList>
            <person name="Sudarsanam P."/>
            <person name="Ley R."/>
            <person name="Guruge J."/>
            <person name="Turnbaugh P.J."/>
            <person name="Mahowald M."/>
            <person name="Liep D."/>
            <person name="Gordon J."/>
        </authorList>
    </citation>
    <scope>NUCLEOTIDE SEQUENCE [LARGE SCALE GENOMIC DNA]</scope>
    <source>
        <strain evidence="3 4">DSM 17136</strain>
    </source>
</reference>
<accession>B3JNU3</accession>
<dbReference type="InterPro" id="IPR032265">
    <property type="entry name" value="DUF4831"/>
</dbReference>
<dbReference type="RefSeq" id="WP_007571090.1">
    <property type="nucleotide sequence ID" value="NZ_DS981505.1"/>
</dbReference>
<dbReference type="AlphaFoldDB" id="B3JNU3"/>
<dbReference type="Proteomes" id="UP000003146">
    <property type="component" value="Unassembled WGS sequence"/>
</dbReference>
<evidence type="ECO:0000313" key="3">
    <source>
        <dbReference type="EMBL" id="EDU99508.1"/>
    </source>
</evidence>
<gene>
    <name evidence="3" type="ORF">BACCOP_03609</name>
</gene>
<dbReference type="eggNOG" id="ENOG502ZAG0">
    <property type="taxonomic scope" value="Bacteria"/>
</dbReference>
<comment type="caution">
    <text evidence="3">The sequence shown here is derived from an EMBL/GenBank/DDBJ whole genome shotgun (WGS) entry which is preliminary data.</text>
</comment>
<protein>
    <recommendedName>
        <fullName evidence="5">DUF4831 family protein</fullName>
    </recommendedName>
</protein>